<accession>A0AA38VM85</accession>
<dbReference type="GO" id="GO:0005666">
    <property type="term" value="C:RNA polymerase III complex"/>
    <property type="evidence" value="ECO:0007669"/>
    <property type="project" value="InterPro"/>
</dbReference>
<feature type="compositionally biased region" description="Gly residues" evidence="5">
    <location>
        <begin position="178"/>
        <end position="188"/>
    </location>
</feature>
<feature type="region of interest" description="Disordered" evidence="5">
    <location>
        <begin position="323"/>
        <end position="366"/>
    </location>
</feature>
<feature type="compositionally biased region" description="Basic and acidic residues" evidence="5">
    <location>
        <begin position="103"/>
        <end position="128"/>
    </location>
</feature>
<evidence type="ECO:0000313" key="7">
    <source>
        <dbReference type="Proteomes" id="UP001174694"/>
    </source>
</evidence>
<evidence type="ECO:0000256" key="4">
    <source>
        <dbReference type="ARBA" id="ARBA00023242"/>
    </source>
</evidence>
<comment type="caution">
    <text evidence="6">The sequence shown here is derived from an EMBL/GenBank/DDBJ whole genome shotgun (WGS) entry which is preliminary data.</text>
</comment>
<feature type="region of interest" description="Disordered" evidence="5">
    <location>
        <begin position="457"/>
        <end position="485"/>
    </location>
</feature>
<evidence type="ECO:0000256" key="2">
    <source>
        <dbReference type="ARBA" id="ARBA00022478"/>
    </source>
</evidence>
<evidence type="ECO:0000313" key="6">
    <source>
        <dbReference type="EMBL" id="KAJ9134652.1"/>
    </source>
</evidence>
<dbReference type="AlphaFoldDB" id="A0AA38VM85"/>
<feature type="region of interest" description="Disordered" evidence="5">
    <location>
        <begin position="1"/>
        <end position="149"/>
    </location>
</feature>
<comment type="subcellular location">
    <subcellularLocation>
        <location evidence="1">Nucleus</location>
    </subcellularLocation>
</comment>
<keyword evidence="3" id="KW-0804">Transcription</keyword>
<evidence type="ECO:0000256" key="3">
    <source>
        <dbReference type="ARBA" id="ARBA00023163"/>
    </source>
</evidence>
<dbReference type="EMBL" id="JANBVO010000042">
    <property type="protein sequence ID" value="KAJ9134652.1"/>
    <property type="molecule type" value="Genomic_DNA"/>
</dbReference>
<proteinExistence type="predicted"/>
<dbReference type="PANTHER" id="PTHR13408:SF0">
    <property type="entry name" value="DNA-DIRECTED RNA POLYMERASE III SUBUNIT RPC4"/>
    <property type="match status" value="1"/>
</dbReference>
<evidence type="ECO:0000256" key="5">
    <source>
        <dbReference type="SAM" id="MobiDB-lite"/>
    </source>
</evidence>
<feature type="compositionally biased region" description="Low complexity" evidence="5">
    <location>
        <begin position="195"/>
        <end position="205"/>
    </location>
</feature>
<dbReference type="GO" id="GO:0003677">
    <property type="term" value="F:DNA binding"/>
    <property type="evidence" value="ECO:0007669"/>
    <property type="project" value="InterPro"/>
</dbReference>
<keyword evidence="7" id="KW-1185">Reference proteome</keyword>
<dbReference type="GO" id="GO:0042797">
    <property type="term" value="P:tRNA transcription by RNA polymerase III"/>
    <property type="evidence" value="ECO:0007669"/>
    <property type="project" value="TreeGrafter"/>
</dbReference>
<feature type="region of interest" description="Disordered" evidence="5">
    <location>
        <begin position="169"/>
        <end position="207"/>
    </location>
</feature>
<gene>
    <name evidence="6" type="ORF">NKR23_g10006</name>
</gene>
<protein>
    <submittedName>
        <fullName evidence="6">Uncharacterized protein</fullName>
    </submittedName>
</protein>
<dbReference type="PANTHER" id="PTHR13408">
    <property type="entry name" value="DNA-DIRECTED RNA POLYMERASE III"/>
    <property type="match status" value="1"/>
</dbReference>
<keyword evidence="2" id="KW-0240">DNA-directed RNA polymerase</keyword>
<dbReference type="Proteomes" id="UP001174694">
    <property type="component" value="Unassembled WGS sequence"/>
</dbReference>
<feature type="compositionally biased region" description="Low complexity" evidence="5">
    <location>
        <begin position="1"/>
        <end position="12"/>
    </location>
</feature>
<dbReference type="InterPro" id="IPR007811">
    <property type="entry name" value="RPC4"/>
</dbReference>
<feature type="compositionally biased region" description="Low complexity" evidence="5">
    <location>
        <begin position="37"/>
        <end position="89"/>
    </location>
</feature>
<feature type="compositionally biased region" description="Basic and acidic residues" evidence="5">
    <location>
        <begin position="333"/>
        <end position="347"/>
    </location>
</feature>
<dbReference type="Pfam" id="PF05132">
    <property type="entry name" value="RNA_pol_Rpc4"/>
    <property type="match status" value="1"/>
</dbReference>
<reference evidence="6" key="1">
    <citation type="submission" date="2022-07" db="EMBL/GenBank/DDBJ databases">
        <title>Fungi with potential for degradation of polypropylene.</title>
        <authorList>
            <person name="Gostincar C."/>
        </authorList>
    </citation>
    <scope>NUCLEOTIDE SEQUENCE</scope>
    <source>
        <strain evidence="6">EXF-13308</strain>
    </source>
</reference>
<keyword evidence="4" id="KW-0539">Nucleus</keyword>
<name>A0AA38VM85_9PEZI</name>
<sequence>MPARPARGARSARGGRGRGGAAAASQAKRTETEDNGASAQAASQSETAATQSTVAAASSARSATPQTVSTSATPRGTTPATRGGAASRGVGAGKFLPKGVRRTQAERDAMAQQELKKQSDKAAEDARAKARANRFRGRRARGGRGDAMGVRLARGGGGIFEAPAYQPGQKQHIYDGSRGSGSGGGGRGFKADPTSRAQSIYSSSSRVQGRRVNADMLAPVVDLTEDVKDEDGEDRNVVMPMGMLRLQHKEPEIVVATTAELEAAEQANEDDTSSDDVYMGTVEKGEIVDDKQVWPGAPVNRKVKIEGEDGTLEEITEIDTLADRKAALAPESPEQKKKQDVIRERESAASVKKRKTAKDPEEAEAAEDLAVLLDQFGIKSMDDAHESEDTDMDGSPATDLSAAQKKLEGHMYMFQFPPVLPPLLSHAKPKPGGPVKEEPNDDTVIMDALANGAESAIDLTGDQSNVKQEDGAEGGASGDAQNPSAADLYGQGGFLGKLVVRKSGKVELSWGGRTLEMAPGQATQFLTTAIITEEFDQKPRPGEIAGKSYGMGQIYGKFVLAPTWEEEAEWVVDPAELP</sequence>
<organism evidence="6 7">
    <name type="scientific">Pleurostoma richardsiae</name>
    <dbReference type="NCBI Taxonomy" id="41990"/>
    <lineage>
        <taxon>Eukaryota</taxon>
        <taxon>Fungi</taxon>
        <taxon>Dikarya</taxon>
        <taxon>Ascomycota</taxon>
        <taxon>Pezizomycotina</taxon>
        <taxon>Sordariomycetes</taxon>
        <taxon>Sordariomycetidae</taxon>
        <taxon>Calosphaeriales</taxon>
        <taxon>Pleurostomataceae</taxon>
        <taxon>Pleurostoma</taxon>
    </lineage>
</organism>
<feature type="compositionally biased region" description="Basic residues" evidence="5">
    <location>
        <begin position="129"/>
        <end position="142"/>
    </location>
</feature>
<evidence type="ECO:0000256" key="1">
    <source>
        <dbReference type="ARBA" id="ARBA00004123"/>
    </source>
</evidence>